<keyword evidence="2" id="KW-1185">Reference proteome</keyword>
<dbReference type="EMBL" id="CAJVPM010039093">
    <property type="protein sequence ID" value="CAG8699915.1"/>
    <property type="molecule type" value="Genomic_DNA"/>
</dbReference>
<feature type="non-terminal residue" evidence="1">
    <location>
        <position position="1"/>
    </location>
</feature>
<sequence length="194" mass="22086">LVRMCPSVVKLAFKEWQRQVTNILSLSGNIETSSESKTLQFLRICNDLIVTQLINISDIVDAITIKQEPDSDEQLPDLDEQVPDSDEQAPDSDEQVPDSDEQEPPNQQEPDPDIVDEANIQQELNLNNLENILSQEFVDRILELFENIPSTERIMTSLCSFFRRSVLSRVLLSEEDFQPGIFIQLIQNAKATLN</sequence>
<organism evidence="1 2">
    <name type="scientific">Scutellospora calospora</name>
    <dbReference type="NCBI Taxonomy" id="85575"/>
    <lineage>
        <taxon>Eukaryota</taxon>
        <taxon>Fungi</taxon>
        <taxon>Fungi incertae sedis</taxon>
        <taxon>Mucoromycota</taxon>
        <taxon>Glomeromycotina</taxon>
        <taxon>Glomeromycetes</taxon>
        <taxon>Diversisporales</taxon>
        <taxon>Gigasporaceae</taxon>
        <taxon>Scutellospora</taxon>
    </lineage>
</organism>
<evidence type="ECO:0000313" key="1">
    <source>
        <dbReference type="EMBL" id="CAG8699915.1"/>
    </source>
</evidence>
<accession>A0ACA9PAX0</accession>
<name>A0ACA9PAX0_9GLOM</name>
<proteinExistence type="predicted"/>
<comment type="caution">
    <text evidence="1">The sequence shown here is derived from an EMBL/GenBank/DDBJ whole genome shotgun (WGS) entry which is preliminary data.</text>
</comment>
<evidence type="ECO:0000313" key="2">
    <source>
        <dbReference type="Proteomes" id="UP000789860"/>
    </source>
</evidence>
<protein>
    <submittedName>
        <fullName evidence="1">10058_t:CDS:1</fullName>
    </submittedName>
</protein>
<gene>
    <name evidence="1" type="ORF">SCALOS_LOCUS10458</name>
</gene>
<dbReference type="Proteomes" id="UP000789860">
    <property type="component" value="Unassembled WGS sequence"/>
</dbReference>
<reference evidence="1" key="1">
    <citation type="submission" date="2021-06" db="EMBL/GenBank/DDBJ databases">
        <authorList>
            <person name="Kallberg Y."/>
            <person name="Tangrot J."/>
            <person name="Rosling A."/>
        </authorList>
    </citation>
    <scope>NUCLEOTIDE SEQUENCE</scope>
    <source>
        <strain evidence="1">AU212A</strain>
    </source>
</reference>
<feature type="non-terminal residue" evidence="1">
    <location>
        <position position="194"/>
    </location>
</feature>